<keyword evidence="2 5" id="KW-0812">Transmembrane</keyword>
<feature type="transmembrane region" description="Helical" evidence="5">
    <location>
        <begin position="118"/>
        <end position="135"/>
    </location>
</feature>
<dbReference type="Proteomes" id="UP000325684">
    <property type="component" value="Unassembled WGS sequence"/>
</dbReference>
<dbReference type="AlphaFoldDB" id="A0A5N3PJD1"/>
<dbReference type="RefSeq" id="WP_150941666.1">
    <property type="nucleotide sequence ID" value="NZ_VCMV01000001.1"/>
</dbReference>
<evidence type="ECO:0000256" key="2">
    <source>
        <dbReference type="ARBA" id="ARBA00022692"/>
    </source>
</evidence>
<evidence type="ECO:0000313" key="7">
    <source>
        <dbReference type="EMBL" id="KAB0269773.1"/>
    </source>
</evidence>
<comment type="caution">
    <text evidence="7">The sequence shown here is derived from an EMBL/GenBank/DDBJ whole genome shotgun (WGS) entry which is preliminary data.</text>
</comment>
<dbReference type="PANTHER" id="PTHR37422:SF13">
    <property type="entry name" value="LIPOPOLYSACCHARIDE BIOSYNTHESIS PROTEIN PA4999-RELATED"/>
    <property type="match status" value="1"/>
</dbReference>
<feature type="transmembrane region" description="Helical" evidence="5">
    <location>
        <begin position="94"/>
        <end position="112"/>
    </location>
</feature>
<evidence type="ECO:0000313" key="8">
    <source>
        <dbReference type="Proteomes" id="UP000325684"/>
    </source>
</evidence>
<dbReference type="OrthoDB" id="7827596at2"/>
<feature type="transmembrane region" description="Helical" evidence="5">
    <location>
        <begin position="256"/>
        <end position="276"/>
    </location>
</feature>
<keyword evidence="3 5" id="KW-1133">Transmembrane helix</keyword>
<feature type="transmembrane region" description="Helical" evidence="5">
    <location>
        <begin position="232"/>
        <end position="249"/>
    </location>
</feature>
<accession>A0A5N3PJD1</accession>
<feature type="domain" description="O-antigen ligase-related" evidence="6">
    <location>
        <begin position="214"/>
        <end position="366"/>
    </location>
</feature>
<evidence type="ECO:0000256" key="5">
    <source>
        <dbReference type="SAM" id="Phobius"/>
    </source>
</evidence>
<organism evidence="7 8">
    <name type="scientific">Microvirga brassicacearum</name>
    <dbReference type="NCBI Taxonomy" id="2580413"/>
    <lineage>
        <taxon>Bacteria</taxon>
        <taxon>Pseudomonadati</taxon>
        <taxon>Pseudomonadota</taxon>
        <taxon>Alphaproteobacteria</taxon>
        <taxon>Hyphomicrobiales</taxon>
        <taxon>Methylobacteriaceae</taxon>
        <taxon>Microvirga</taxon>
    </lineage>
</organism>
<feature type="transmembrane region" description="Helical" evidence="5">
    <location>
        <begin position="209"/>
        <end position="226"/>
    </location>
</feature>
<feature type="transmembrane region" description="Helical" evidence="5">
    <location>
        <begin position="412"/>
        <end position="430"/>
    </location>
</feature>
<comment type="subcellular location">
    <subcellularLocation>
        <location evidence="1">Membrane</location>
        <topology evidence="1">Multi-pass membrane protein</topology>
    </subcellularLocation>
</comment>
<evidence type="ECO:0000256" key="4">
    <source>
        <dbReference type="ARBA" id="ARBA00023136"/>
    </source>
</evidence>
<evidence type="ECO:0000259" key="6">
    <source>
        <dbReference type="Pfam" id="PF04932"/>
    </source>
</evidence>
<dbReference type="Pfam" id="PF04932">
    <property type="entry name" value="Wzy_C"/>
    <property type="match status" value="1"/>
</dbReference>
<evidence type="ECO:0000256" key="3">
    <source>
        <dbReference type="ARBA" id="ARBA00022989"/>
    </source>
</evidence>
<gene>
    <name evidence="7" type="ORF">FEZ63_00445</name>
</gene>
<dbReference type="GO" id="GO:0016020">
    <property type="term" value="C:membrane"/>
    <property type="evidence" value="ECO:0007669"/>
    <property type="project" value="UniProtKB-SubCell"/>
</dbReference>
<proteinExistence type="predicted"/>
<feature type="transmembrane region" description="Helical" evidence="5">
    <location>
        <begin position="61"/>
        <end position="82"/>
    </location>
</feature>
<feature type="transmembrane region" description="Helical" evidence="5">
    <location>
        <begin position="12"/>
        <end position="31"/>
    </location>
</feature>
<keyword evidence="4 5" id="KW-0472">Membrane</keyword>
<dbReference type="EMBL" id="VCMV01000001">
    <property type="protein sequence ID" value="KAB0269773.1"/>
    <property type="molecule type" value="Genomic_DNA"/>
</dbReference>
<reference evidence="7 8" key="1">
    <citation type="journal article" date="2019" name="Microorganisms">
        <title>Genome Insights into the Novel Species Microvirga brassicacearum, a Rapeseed Endophyte with Biotechnological Potential.</title>
        <authorList>
            <person name="Jimenez-Gomez A."/>
            <person name="Saati-Santamaria Z."/>
            <person name="Igual J.M."/>
            <person name="Rivas R."/>
            <person name="Mateos P.F."/>
            <person name="Garcia-Fraile P."/>
        </authorList>
    </citation>
    <scope>NUCLEOTIDE SEQUENCE [LARGE SCALE GENOMIC DNA]</scope>
    <source>
        <strain evidence="7 8">CDVBN77</strain>
    </source>
</reference>
<protein>
    <recommendedName>
        <fullName evidence="6">O-antigen ligase-related domain-containing protein</fullName>
    </recommendedName>
</protein>
<evidence type="ECO:0000256" key="1">
    <source>
        <dbReference type="ARBA" id="ARBA00004141"/>
    </source>
</evidence>
<dbReference type="InterPro" id="IPR007016">
    <property type="entry name" value="O-antigen_ligase-rel_domated"/>
</dbReference>
<name>A0A5N3PJD1_9HYPH</name>
<sequence length="442" mass="48059">MESEIPTFPAHIVMGAFLILLPSTWIAASRFKDNPTRFLIAAIWLRYLMSAFHEYTYSPIAGGLSLNALASVILTAIGFAVVDKRLLKLKALGAVYLMIAVLAVSAIANGRVEGVGSLAKWGYLITLTIAAYEALRRHGSVALFCGLLTVFLPPLALQLLSVVMGLGKGSEEDGSICFIGGYNHEAAFSIIVLTFLYCSCFLAPDKPRLTVLCIAAALLALLLANYRTSLLAALPILAAIIFFGAIRRISPSGRPVIVIVIGLAGAILLYALASAMHQRFSDLFVVLSNSAGLLKPPEYYTEAEADLLSARAIIWSRYITAYLNGSVTNLALGFGPESWDGVFSHYAHNTFVSVLYEAGLFGLVSLVYLFALNFKLAMRTASGRRPLIMGAHIGFFVLNLATMPFWLIEGNVLLALTLAYTLHAQVLRRIRMPRMRLEMSTR</sequence>
<feature type="transmembrane region" description="Helical" evidence="5">
    <location>
        <begin position="386"/>
        <end position="406"/>
    </location>
</feature>
<feature type="transmembrane region" description="Helical" evidence="5">
    <location>
        <begin position="142"/>
        <end position="166"/>
    </location>
</feature>
<feature type="transmembrane region" description="Helical" evidence="5">
    <location>
        <begin position="354"/>
        <end position="374"/>
    </location>
</feature>
<dbReference type="PANTHER" id="PTHR37422">
    <property type="entry name" value="TEICHURONIC ACID BIOSYNTHESIS PROTEIN TUAE"/>
    <property type="match status" value="1"/>
</dbReference>
<dbReference type="InterPro" id="IPR051533">
    <property type="entry name" value="WaaL-like"/>
</dbReference>
<keyword evidence="8" id="KW-1185">Reference proteome</keyword>